<dbReference type="Gene3D" id="3.30.2420.10">
    <property type="entry name" value="TonB"/>
    <property type="match status" value="1"/>
</dbReference>
<evidence type="ECO:0000256" key="4">
    <source>
        <dbReference type="ARBA" id="ARBA00022475"/>
    </source>
</evidence>
<dbReference type="STRING" id="198312.SAMN02745193_01803"/>
<dbReference type="InterPro" id="IPR006260">
    <property type="entry name" value="TonB/TolA_C"/>
</dbReference>
<keyword evidence="9" id="KW-0472">Membrane</keyword>
<comment type="similarity">
    <text evidence="2">Belongs to the TonB family.</text>
</comment>
<evidence type="ECO:0000256" key="8">
    <source>
        <dbReference type="ARBA" id="ARBA00022989"/>
    </source>
</evidence>
<protein>
    <submittedName>
        <fullName evidence="11">TonB family C-terminal domain-containing protein</fullName>
    </submittedName>
</protein>
<sequence>MASGDLVLLWNNGTVTCDSGVVEAAEWVAPHLQFSKKELSKYPVTVGFAIDEKGRAVDIRVLEGGYVAGKLEASLDPEKNTLKLSADKLLESLSVRDLMPSLRASRFAMDAPQTGCRVTYAPEYVATADLPRSELARIAAVPGIKIGSSQHDQLAEGDCNTVGWPAYSLRAYPDWRAITARDGARKWNWIGFDIDEEGVPINVTVIASSGHDDLDRESLRAISQNRFAEGKRAGCATPWWRNPGVIPAPPLPEDSTFREYQDCSAHRQWAVAPKLTFPQSYNERAIEGWAVLGFDIGADGAISNITVLSAQPSEEFGAAGKAVLQSASFERDDEAQTRCIERVRFAISKPKSAAPES</sequence>
<dbReference type="PANTHER" id="PTHR33446:SF2">
    <property type="entry name" value="PROTEIN TONB"/>
    <property type="match status" value="1"/>
</dbReference>
<keyword evidence="12" id="KW-1185">Reference proteome</keyword>
<keyword evidence="7" id="KW-0653">Protein transport</keyword>
<dbReference type="Gene3D" id="3.30.1150.10">
    <property type="match status" value="1"/>
</dbReference>
<name>A0A1M7SIT8_9SPHN</name>
<dbReference type="GO" id="GO:0098797">
    <property type="term" value="C:plasma membrane protein complex"/>
    <property type="evidence" value="ECO:0007669"/>
    <property type="project" value="TreeGrafter"/>
</dbReference>
<feature type="domain" description="TonB C-terminal" evidence="10">
    <location>
        <begin position="262"/>
        <end position="354"/>
    </location>
</feature>
<dbReference type="EMBL" id="FRDF01000009">
    <property type="protein sequence ID" value="SHN58340.1"/>
    <property type="molecule type" value="Genomic_DNA"/>
</dbReference>
<proteinExistence type="inferred from homology"/>
<dbReference type="GO" id="GO:0015031">
    <property type="term" value="P:protein transport"/>
    <property type="evidence" value="ECO:0007669"/>
    <property type="project" value="UniProtKB-KW"/>
</dbReference>
<keyword evidence="5" id="KW-0997">Cell inner membrane</keyword>
<organism evidence="11 12">
    <name type="scientific">Erythrobacter sanguineus</name>
    <dbReference type="NCBI Taxonomy" id="198312"/>
    <lineage>
        <taxon>Bacteria</taxon>
        <taxon>Pseudomonadati</taxon>
        <taxon>Pseudomonadota</taxon>
        <taxon>Alphaproteobacteria</taxon>
        <taxon>Sphingomonadales</taxon>
        <taxon>Erythrobacteraceae</taxon>
        <taxon>Erythrobacter/Porphyrobacter group</taxon>
        <taxon>Erythrobacter</taxon>
    </lineage>
</organism>
<evidence type="ECO:0000313" key="12">
    <source>
        <dbReference type="Proteomes" id="UP000184391"/>
    </source>
</evidence>
<reference evidence="12" key="1">
    <citation type="submission" date="2016-12" db="EMBL/GenBank/DDBJ databases">
        <authorList>
            <person name="Varghese N."/>
            <person name="Submissions S."/>
        </authorList>
    </citation>
    <scope>NUCLEOTIDE SEQUENCE [LARGE SCALE GENOMIC DNA]</scope>
    <source>
        <strain evidence="12">DSM 11032</strain>
    </source>
</reference>
<dbReference type="PROSITE" id="PS52015">
    <property type="entry name" value="TONB_CTD"/>
    <property type="match status" value="1"/>
</dbReference>
<evidence type="ECO:0000259" key="10">
    <source>
        <dbReference type="PROSITE" id="PS52015"/>
    </source>
</evidence>
<dbReference type="Pfam" id="PF03544">
    <property type="entry name" value="TonB_C"/>
    <property type="match status" value="2"/>
</dbReference>
<keyword evidence="8" id="KW-1133">Transmembrane helix</keyword>
<evidence type="ECO:0000256" key="2">
    <source>
        <dbReference type="ARBA" id="ARBA00006555"/>
    </source>
</evidence>
<dbReference type="GO" id="GO:0055085">
    <property type="term" value="P:transmembrane transport"/>
    <property type="evidence" value="ECO:0007669"/>
    <property type="project" value="InterPro"/>
</dbReference>
<dbReference type="NCBIfam" id="TIGR01352">
    <property type="entry name" value="tonB_Cterm"/>
    <property type="match status" value="1"/>
</dbReference>
<keyword evidence="6" id="KW-0812">Transmembrane</keyword>
<evidence type="ECO:0000256" key="5">
    <source>
        <dbReference type="ARBA" id="ARBA00022519"/>
    </source>
</evidence>
<dbReference type="PANTHER" id="PTHR33446">
    <property type="entry name" value="PROTEIN TONB-RELATED"/>
    <property type="match status" value="1"/>
</dbReference>
<keyword evidence="3" id="KW-0813">Transport</keyword>
<evidence type="ECO:0000256" key="3">
    <source>
        <dbReference type="ARBA" id="ARBA00022448"/>
    </source>
</evidence>
<accession>A0A1M7SIT8</accession>
<dbReference type="GO" id="GO:0031992">
    <property type="term" value="F:energy transducer activity"/>
    <property type="evidence" value="ECO:0007669"/>
    <property type="project" value="TreeGrafter"/>
</dbReference>
<evidence type="ECO:0000256" key="6">
    <source>
        <dbReference type="ARBA" id="ARBA00022692"/>
    </source>
</evidence>
<dbReference type="SUPFAM" id="SSF74653">
    <property type="entry name" value="TolA/TonB C-terminal domain"/>
    <property type="match status" value="2"/>
</dbReference>
<comment type="subcellular location">
    <subcellularLocation>
        <location evidence="1">Cell inner membrane</location>
        <topology evidence="1">Single-pass membrane protein</topology>
        <orientation evidence="1">Periplasmic side</orientation>
    </subcellularLocation>
</comment>
<dbReference type="AlphaFoldDB" id="A0A1M7SIT8"/>
<gene>
    <name evidence="11" type="ORF">SAMN02745193_01803</name>
</gene>
<dbReference type="Proteomes" id="UP000184391">
    <property type="component" value="Unassembled WGS sequence"/>
</dbReference>
<dbReference type="InterPro" id="IPR051045">
    <property type="entry name" value="TonB-dependent_transducer"/>
</dbReference>
<evidence type="ECO:0000256" key="1">
    <source>
        <dbReference type="ARBA" id="ARBA00004383"/>
    </source>
</evidence>
<dbReference type="InterPro" id="IPR037682">
    <property type="entry name" value="TonB_C"/>
</dbReference>
<evidence type="ECO:0000256" key="9">
    <source>
        <dbReference type="ARBA" id="ARBA00023136"/>
    </source>
</evidence>
<evidence type="ECO:0000313" key="11">
    <source>
        <dbReference type="EMBL" id="SHN58340.1"/>
    </source>
</evidence>
<keyword evidence="4" id="KW-1003">Cell membrane</keyword>
<evidence type="ECO:0000256" key="7">
    <source>
        <dbReference type="ARBA" id="ARBA00022927"/>
    </source>
</evidence>